<evidence type="ECO:0000256" key="4">
    <source>
        <dbReference type="ARBA" id="ARBA00023002"/>
    </source>
</evidence>
<dbReference type="PANTHER" id="PTHR11404">
    <property type="entry name" value="SUPEROXIDE DISMUTASE 2"/>
    <property type="match status" value="1"/>
</dbReference>
<protein>
    <recommendedName>
        <fullName evidence="2">superoxide dismutase</fullName>
        <ecNumber evidence="2">1.15.1.1</ecNumber>
    </recommendedName>
</protein>
<evidence type="ECO:0000313" key="7">
    <source>
        <dbReference type="EMBL" id="KKQ22350.1"/>
    </source>
</evidence>
<dbReference type="PANTHER" id="PTHR11404:SF6">
    <property type="entry name" value="SUPEROXIDE DISMUTASE [MN], MITOCHONDRIAL"/>
    <property type="match status" value="1"/>
</dbReference>
<feature type="binding site" evidence="5">
    <location>
        <position position="25"/>
    </location>
    <ligand>
        <name>Mn(2+)</name>
        <dbReference type="ChEBI" id="CHEBI:29035"/>
    </ligand>
</feature>
<evidence type="ECO:0000313" key="8">
    <source>
        <dbReference type="Proteomes" id="UP000034044"/>
    </source>
</evidence>
<evidence type="ECO:0000256" key="2">
    <source>
        <dbReference type="ARBA" id="ARBA00012682"/>
    </source>
</evidence>
<organism evidence="7 8">
    <name type="scientific">Candidatus Wolfebacteria bacterium GW2011_GWC1_37_10</name>
    <dbReference type="NCBI Taxonomy" id="1619010"/>
    <lineage>
        <taxon>Bacteria</taxon>
        <taxon>Candidatus Wolfeibacteriota</taxon>
    </lineage>
</organism>
<sequence>MAYEAKNFNHLLGISGLSEQLLKNHFTLYQGYVNNFNKLDETLVAMEKEGKFGTPEFGELNRRLGWEFNGMRLHELYFGNLAKEKSVVDKNSELFKKIEKEWGSYELWEKDFKSMGTMRGIGWVVLYYDSLANRMFNVWINEHDVGHFSGAKPILVMDVFEHAYMIDFGLKKAEYIEAFMKAINWEESGKRI</sequence>
<feature type="binding site" evidence="5">
    <location>
        <position position="74"/>
    </location>
    <ligand>
        <name>Mn(2+)</name>
        <dbReference type="ChEBI" id="CHEBI:29035"/>
    </ligand>
</feature>
<dbReference type="SUPFAM" id="SSF54719">
    <property type="entry name" value="Fe,Mn superoxide dismutase (SOD), C-terminal domain"/>
    <property type="match status" value="1"/>
</dbReference>
<dbReference type="Proteomes" id="UP000034044">
    <property type="component" value="Unassembled WGS sequence"/>
</dbReference>
<dbReference type="EC" id="1.15.1.1" evidence="2"/>
<feature type="binding site" evidence="5">
    <location>
        <position position="162"/>
    </location>
    <ligand>
        <name>Mn(2+)</name>
        <dbReference type="ChEBI" id="CHEBI:29035"/>
    </ligand>
</feature>
<gene>
    <name evidence="7" type="ORF">US36_C0008G0022</name>
</gene>
<feature type="binding site" evidence="5">
    <location>
        <position position="158"/>
    </location>
    <ligand>
        <name>Mn(2+)</name>
        <dbReference type="ChEBI" id="CHEBI:29035"/>
    </ligand>
</feature>
<dbReference type="InterPro" id="IPR019832">
    <property type="entry name" value="Mn/Fe_SOD_C"/>
</dbReference>
<dbReference type="InterPro" id="IPR001189">
    <property type="entry name" value="Mn/Fe_SOD"/>
</dbReference>
<dbReference type="AlphaFoldDB" id="A0A0G0G8F6"/>
<comment type="similarity">
    <text evidence="1">Belongs to the iron/manganese superoxide dismutase family.</text>
</comment>
<accession>A0A0G0G8F6</accession>
<comment type="caution">
    <text evidence="7">The sequence shown here is derived from an EMBL/GenBank/DDBJ whole genome shotgun (WGS) entry which is preliminary data.</text>
</comment>
<keyword evidence="4" id="KW-0560">Oxidoreductase</keyword>
<evidence type="ECO:0000259" key="6">
    <source>
        <dbReference type="Pfam" id="PF02777"/>
    </source>
</evidence>
<dbReference type="InterPro" id="IPR036314">
    <property type="entry name" value="SOD_C_sf"/>
</dbReference>
<dbReference type="GO" id="GO:0004784">
    <property type="term" value="F:superoxide dismutase activity"/>
    <property type="evidence" value="ECO:0007669"/>
    <property type="project" value="UniProtKB-EC"/>
</dbReference>
<dbReference type="EMBL" id="LBSR01000008">
    <property type="protein sequence ID" value="KKQ22350.1"/>
    <property type="molecule type" value="Genomic_DNA"/>
</dbReference>
<dbReference type="Pfam" id="PF02777">
    <property type="entry name" value="Sod_Fe_C"/>
    <property type="match status" value="1"/>
</dbReference>
<name>A0A0G0G8F6_9BACT</name>
<dbReference type="SUPFAM" id="SSF46609">
    <property type="entry name" value="Fe,Mn superoxide dismutase (SOD), N-terminal domain"/>
    <property type="match status" value="1"/>
</dbReference>
<evidence type="ECO:0000256" key="5">
    <source>
        <dbReference type="PIRSR" id="PIRSR000349-1"/>
    </source>
</evidence>
<dbReference type="PIRSF" id="PIRSF000349">
    <property type="entry name" value="SODismutase"/>
    <property type="match status" value="1"/>
</dbReference>
<dbReference type="GO" id="GO:0046872">
    <property type="term" value="F:metal ion binding"/>
    <property type="evidence" value="ECO:0007669"/>
    <property type="project" value="UniProtKB-KW"/>
</dbReference>
<reference evidence="7 8" key="1">
    <citation type="journal article" date="2015" name="Nature">
        <title>rRNA introns, odd ribosomes, and small enigmatic genomes across a large radiation of phyla.</title>
        <authorList>
            <person name="Brown C.T."/>
            <person name="Hug L.A."/>
            <person name="Thomas B.C."/>
            <person name="Sharon I."/>
            <person name="Castelle C.J."/>
            <person name="Singh A."/>
            <person name="Wilkins M.J."/>
            <person name="Williams K.H."/>
            <person name="Banfield J.F."/>
        </authorList>
    </citation>
    <scope>NUCLEOTIDE SEQUENCE [LARGE SCALE GENOMIC DNA]</scope>
</reference>
<evidence type="ECO:0000256" key="1">
    <source>
        <dbReference type="ARBA" id="ARBA00008714"/>
    </source>
</evidence>
<dbReference type="Gene3D" id="3.55.40.20">
    <property type="entry name" value="Iron/manganese superoxide dismutase, C-terminal domain"/>
    <property type="match status" value="1"/>
</dbReference>
<keyword evidence="3 5" id="KW-0479">Metal-binding</keyword>
<proteinExistence type="inferred from homology"/>
<feature type="domain" description="Manganese/iron superoxide dismutase C-terminal" evidence="6">
    <location>
        <begin position="91"/>
        <end position="189"/>
    </location>
</feature>
<dbReference type="PATRIC" id="fig|1619010.3.peg.330"/>
<dbReference type="InterPro" id="IPR036324">
    <property type="entry name" value="Mn/Fe_SOD_N_sf"/>
</dbReference>
<evidence type="ECO:0000256" key="3">
    <source>
        <dbReference type="ARBA" id="ARBA00022723"/>
    </source>
</evidence>
<dbReference type="InterPro" id="IPR050265">
    <property type="entry name" value="Fe/Mn_Superoxide_Dismutase"/>
</dbReference>